<dbReference type="Pfam" id="PF00854">
    <property type="entry name" value="PTR2"/>
    <property type="match status" value="1"/>
</dbReference>
<keyword evidence="4 8" id="KW-0812">Transmembrane</keyword>
<evidence type="ECO:0000256" key="4">
    <source>
        <dbReference type="ARBA" id="ARBA00022692"/>
    </source>
</evidence>
<feature type="transmembrane region" description="Helical" evidence="8">
    <location>
        <begin position="147"/>
        <end position="165"/>
    </location>
</feature>
<keyword evidence="10" id="KW-1185">Reference proteome</keyword>
<dbReference type="PANTHER" id="PTHR11654">
    <property type="entry name" value="OLIGOPEPTIDE TRANSPORTER-RELATED"/>
    <property type="match status" value="1"/>
</dbReference>
<feature type="transmembrane region" description="Helical" evidence="8">
    <location>
        <begin position="289"/>
        <end position="311"/>
    </location>
</feature>
<keyword evidence="3" id="KW-0813">Transport</keyword>
<feature type="compositionally biased region" description="Polar residues" evidence="7">
    <location>
        <begin position="11"/>
        <end position="31"/>
    </location>
</feature>
<dbReference type="AlphaFoldDB" id="A0A9Q9EKV2"/>
<evidence type="ECO:0000313" key="10">
    <source>
        <dbReference type="Proteomes" id="UP001056384"/>
    </source>
</evidence>
<organism evidence="9 10">
    <name type="scientific">Septoria linicola</name>
    <dbReference type="NCBI Taxonomy" id="215465"/>
    <lineage>
        <taxon>Eukaryota</taxon>
        <taxon>Fungi</taxon>
        <taxon>Dikarya</taxon>
        <taxon>Ascomycota</taxon>
        <taxon>Pezizomycotina</taxon>
        <taxon>Dothideomycetes</taxon>
        <taxon>Dothideomycetidae</taxon>
        <taxon>Mycosphaerellales</taxon>
        <taxon>Mycosphaerellaceae</taxon>
        <taxon>Septoria</taxon>
    </lineage>
</organism>
<evidence type="ECO:0000256" key="1">
    <source>
        <dbReference type="ARBA" id="ARBA00004141"/>
    </source>
</evidence>
<feature type="region of interest" description="Disordered" evidence="7">
    <location>
        <begin position="54"/>
        <end position="76"/>
    </location>
</feature>
<dbReference type="FunFam" id="1.20.1250.20:FF:000085">
    <property type="entry name" value="MFS peptide transporter Ptr2"/>
    <property type="match status" value="1"/>
</dbReference>
<dbReference type="SUPFAM" id="SSF103473">
    <property type="entry name" value="MFS general substrate transporter"/>
    <property type="match status" value="1"/>
</dbReference>
<sequence>MSTDETEKGDSATNNTSREATVDHFQSNVTTSEHRTLVKDSFLGKAATADIKPISERSTSISDNEEYPTPTREESKNLRKVADSIPVTAWLLCVVELAERASYYGVNTVFSNFMQFPLPKGGNGAGAVGSPNQTAGALGKGLQFSNAFVLLFSFLAYIIPIYGGYLADTKLGRFKTILIGVLICGVSHVIMIVGAIPKILQEGNGTAPFLISLFLLAIGAGLFKPNIAPTVLDQYRHQKQYIRTLPSGERVVVDPEVTVQRLMLIFYGFINIGAFFAIATSYSEKYVGFWLAYLLPGIVYFLLPALLWYLYPRLTKYPPDGSALAKVWKIVTVSMKQTKGQFWKHESFWQAARPSVLAASGVTSFNGSPISWSDKDVDDVRRTMLACAIFLYFPIYNLNDGGIGSVSTSMGSTLTTNGAPNDLLNNFNPLTIIVVVPILSYVVYPTLRHFNIPFGRITRITFGFAIATISGMIGAVIQYRIYKTSPCGYAATGCENVSPISVWVQVPIYSLGALSECFCNVTAYELAYARSPPGMKALVMSIFLAMTALSKALGEIISPAIKDPYLVWIWAGPAIALAVQTVIFWIRYRKFNDDDFMTSEDADLNDEATEKRTSEEAFQVTNEKLATEAQQIEGVKQEIRTIISHDPADAAKIPLAPLASRTFIVLPDQLQTFFAVPLPVNVGVTADTVRAELVALGTALDAGVPGGPDNGANYTINPNSTVTVDFIQTDRLALPRVAVREIHSIDKSTCQITKILGYVRGSLV</sequence>
<evidence type="ECO:0000313" key="9">
    <source>
        <dbReference type="EMBL" id="USW53669.1"/>
    </source>
</evidence>
<dbReference type="EMBL" id="CP099422">
    <property type="protein sequence ID" value="USW53669.1"/>
    <property type="molecule type" value="Genomic_DNA"/>
</dbReference>
<feature type="transmembrane region" description="Helical" evidence="8">
    <location>
        <begin position="385"/>
        <end position="407"/>
    </location>
</feature>
<feature type="compositionally biased region" description="Basic and acidic residues" evidence="7">
    <location>
        <begin position="1"/>
        <end position="10"/>
    </location>
</feature>
<feature type="transmembrane region" description="Helical" evidence="8">
    <location>
        <begin position="427"/>
        <end position="447"/>
    </location>
</feature>
<feature type="transmembrane region" description="Helical" evidence="8">
    <location>
        <begin position="502"/>
        <end position="523"/>
    </location>
</feature>
<dbReference type="Proteomes" id="UP001056384">
    <property type="component" value="Chromosome 5"/>
</dbReference>
<feature type="transmembrane region" description="Helical" evidence="8">
    <location>
        <begin position="206"/>
        <end position="223"/>
    </location>
</feature>
<feature type="transmembrane region" description="Helical" evidence="8">
    <location>
        <begin position="459"/>
        <end position="482"/>
    </location>
</feature>
<keyword evidence="5 8" id="KW-1133">Transmembrane helix</keyword>
<feature type="transmembrane region" description="Helical" evidence="8">
    <location>
        <begin position="565"/>
        <end position="586"/>
    </location>
</feature>
<comment type="similarity">
    <text evidence="2">Belongs to the major facilitator superfamily. Proton-dependent oligopeptide transporter (POT/PTR) (TC 2.A.17) family.</text>
</comment>
<dbReference type="InterPro" id="IPR000109">
    <property type="entry name" value="POT_fam"/>
</dbReference>
<accession>A0A9Q9EKV2</accession>
<dbReference type="GO" id="GO:0005886">
    <property type="term" value="C:plasma membrane"/>
    <property type="evidence" value="ECO:0007669"/>
    <property type="project" value="UniProtKB-ARBA"/>
</dbReference>
<dbReference type="InterPro" id="IPR036259">
    <property type="entry name" value="MFS_trans_sf"/>
</dbReference>
<dbReference type="Gene3D" id="1.20.1250.20">
    <property type="entry name" value="MFS general substrate transporter like domains"/>
    <property type="match status" value="1"/>
</dbReference>
<keyword evidence="6 8" id="KW-0472">Membrane</keyword>
<dbReference type="GO" id="GO:0071916">
    <property type="term" value="F:dipeptide transmembrane transporter activity"/>
    <property type="evidence" value="ECO:0007669"/>
    <property type="project" value="UniProtKB-ARBA"/>
</dbReference>
<evidence type="ECO:0000256" key="6">
    <source>
        <dbReference type="ARBA" id="ARBA00023136"/>
    </source>
</evidence>
<name>A0A9Q9EKV2_9PEZI</name>
<comment type="subcellular location">
    <subcellularLocation>
        <location evidence="1">Membrane</location>
        <topology evidence="1">Multi-pass membrane protein</topology>
    </subcellularLocation>
</comment>
<evidence type="ECO:0000256" key="5">
    <source>
        <dbReference type="ARBA" id="ARBA00022989"/>
    </source>
</evidence>
<feature type="region of interest" description="Disordered" evidence="7">
    <location>
        <begin position="1"/>
        <end position="32"/>
    </location>
</feature>
<evidence type="ECO:0000256" key="7">
    <source>
        <dbReference type="SAM" id="MobiDB-lite"/>
    </source>
</evidence>
<evidence type="ECO:0000256" key="3">
    <source>
        <dbReference type="ARBA" id="ARBA00022448"/>
    </source>
</evidence>
<evidence type="ECO:0000256" key="2">
    <source>
        <dbReference type="ARBA" id="ARBA00005982"/>
    </source>
</evidence>
<proteinExistence type="inferred from homology"/>
<evidence type="ECO:0000256" key="8">
    <source>
        <dbReference type="SAM" id="Phobius"/>
    </source>
</evidence>
<gene>
    <name evidence="9" type="ORF">Slin15195_G069880</name>
</gene>
<reference evidence="9" key="1">
    <citation type="submission" date="2022-06" db="EMBL/GenBank/DDBJ databases">
        <title>Complete genome sequences of two strains of the flax pathogen Septoria linicola.</title>
        <authorList>
            <person name="Lapalu N."/>
            <person name="Simon A."/>
            <person name="Demenou B."/>
            <person name="Paumier D."/>
            <person name="Guillot M.-P."/>
            <person name="Gout L."/>
            <person name="Valade R."/>
        </authorList>
    </citation>
    <scope>NUCLEOTIDE SEQUENCE</scope>
    <source>
        <strain evidence="9">SE15195</strain>
    </source>
</reference>
<feature type="transmembrane region" description="Helical" evidence="8">
    <location>
        <begin position="177"/>
        <end position="200"/>
    </location>
</feature>
<protein>
    <submittedName>
        <fullName evidence="9">Proton-dependent oligopeptide transporter family, MFS transporter superfamily</fullName>
    </submittedName>
</protein>
<feature type="transmembrane region" description="Helical" evidence="8">
    <location>
        <begin position="535"/>
        <end position="553"/>
    </location>
</feature>
<feature type="transmembrane region" description="Helical" evidence="8">
    <location>
        <begin position="264"/>
        <end position="283"/>
    </location>
</feature>